<keyword evidence="4" id="KW-1185">Reference proteome</keyword>
<feature type="region of interest" description="Disordered" evidence="1">
    <location>
        <begin position="80"/>
        <end position="106"/>
    </location>
</feature>
<dbReference type="EMBL" id="KZ110601">
    <property type="protein sequence ID" value="OSX59992.1"/>
    <property type="molecule type" value="Genomic_DNA"/>
</dbReference>
<dbReference type="InterPro" id="IPR040976">
    <property type="entry name" value="Pkinase_fungal"/>
</dbReference>
<feature type="domain" description="Fungal-type protein kinase" evidence="2">
    <location>
        <begin position="120"/>
        <end position="250"/>
    </location>
</feature>
<dbReference type="Proteomes" id="UP000194127">
    <property type="component" value="Unassembled WGS sequence"/>
</dbReference>
<reference evidence="3 4" key="1">
    <citation type="submission" date="2017-04" db="EMBL/GenBank/DDBJ databases">
        <title>Genome Sequence of the Model Brown-Rot Fungus Postia placenta SB12.</title>
        <authorList>
            <consortium name="DOE Joint Genome Institute"/>
            <person name="Gaskell J."/>
            <person name="Kersten P."/>
            <person name="Larrondo L.F."/>
            <person name="Canessa P."/>
            <person name="Martinez D."/>
            <person name="Hibbett D."/>
            <person name="Schmoll M."/>
            <person name="Kubicek C.P."/>
            <person name="Martinez A.T."/>
            <person name="Yadav J."/>
            <person name="Master E."/>
            <person name="Magnuson J.K."/>
            <person name="James T."/>
            <person name="Yaver D."/>
            <person name="Berka R."/>
            <person name="Labutti K."/>
            <person name="Lipzen A."/>
            <person name="Aerts A."/>
            <person name="Barry K."/>
            <person name="Henrissat B."/>
            <person name="Blanchette R."/>
            <person name="Grigoriev I."/>
            <person name="Cullen D."/>
        </authorList>
    </citation>
    <scope>NUCLEOTIDE SEQUENCE [LARGE SCALE GENOMIC DNA]</scope>
    <source>
        <strain evidence="3 4">MAD-698-R-SB12</strain>
    </source>
</reference>
<dbReference type="Pfam" id="PF17667">
    <property type="entry name" value="Pkinase_fungal"/>
    <property type="match status" value="1"/>
</dbReference>
<evidence type="ECO:0000259" key="2">
    <source>
        <dbReference type="Pfam" id="PF17667"/>
    </source>
</evidence>
<gene>
    <name evidence="3" type="ORF">POSPLADRAFT_1059287</name>
</gene>
<dbReference type="GeneID" id="36326088"/>
<dbReference type="OrthoDB" id="2803741at2759"/>
<dbReference type="RefSeq" id="XP_024336786.1">
    <property type="nucleotide sequence ID" value="XM_024481138.1"/>
</dbReference>
<sequence length="270" mass="30950">MDGTDYRTSDIDAQHKAVMQDAGKTLSEVQMDYFFTALLPPLREGLDPVATVEKLKREGHIMDDCWVSFKGDPAKAVEKEDDHFESLSTLNTPPGSSRAPSANTRLTKTRPDGYLVKVDRPEGAIRWMDIGLCAEYKTYASKKDRNGNVCKVVWSMRQCMREDARRRFVYGLTIENATMRLWYASRAELLVSERIHWQKDHKTVVNIFQALMYAEEHTVGWDPTIIYVIQKDKGRRGMKSKKSVADEIELAEDKSPRVDILVRDKVSQFP</sequence>
<accession>A0A1X6MUU0</accession>
<feature type="compositionally biased region" description="Polar residues" evidence="1">
    <location>
        <begin position="86"/>
        <end position="106"/>
    </location>
</feature>
<evidence type="ECO:0000313" key="3">
    <source>
        <dbReference type="EMBL" id="OSX59992.1"/>
    </source>
</evidence>
<evidence type="ECO:0000256" key="1">
    <source>
        <dbReference type="SAM" id="MobiDB-lite"/>
    </source>
</evidence>
<protein>
    <recommendedName>
        <fullName evidence="2">Fungal-type protein kinase domain-containing protein</fullName>
    </recommendedName>
</protein>
<proteinExistence type="predicted"/>
<organism evidence="3 4">
    <name type="scientific">Postia placenta MAD-698-R-SB12</name>
    <dbReference type="NCBI Taxonomy" id="670580"/>
    <lineage>
        <taxon>Eukaryota</taxon>
        <taxon>Fungi</taxon>
        <taxon>Dikarya</taxon>
        <taxon>Basidiomycota</taxon>
        <taxon>Agaricomycotina</taxon>
        <taxon>Agaricomycetes</taxon>
        <taxon>Polyporales</taxon>
        <taxon>Adustoporiaceae</taxon>
        <taxon>Rhodonia</taxon>
    </lineage>
</organism>
<evidence type="ECO:0000313" key="4">
    <source>
        <dbReference type="Proteomes" id="UP000194127"/>
    </source>
</evidence>
<name>A0A1X6MUU0_9APHY</name>
<dbReference type="AlphaFoldDB" id="A0A1X6MUU0"/>